<evidence type="ECO:0000256" key="3">
    <source>
        <dbReference type="ARBA" id="ARBA00022448"/>
    </source>
</evidence>
<dbReference type="GO" id="GO:0015288">
    <property type="term" value="F:porin activity"/>
    <property type="evidence" value="ECO:0007669"/>
    <property type="project" value="TreeGrafter"/>
</dbReference>
<dbReference type="Proteomes" id="UP000680158">
    <property type="component" value="Unassembled WGS sequence"/>
</dbReference>
<evidence type="ECO:0000256" key="7">
    <source>
        <dbReference type="ARBA" id="ARBA00023237"/>
    </source>
</evidence>
<dbReference type="InterPro" id="IPR010130">
    <property type="entry name" value="T1SS_OMP_TolC"/>
</dbReference>
<dbReference type="Gene3D" id="1.20.1600.10">
    <property type="entry name" value="Outer membrane efflux proteins (OEP)"/>
    <property type="match status" value="1"/>
</dbReference>
<comment type="similarity">
    <text evidence="2">Belongs to the outer membrane factor (OMF) (TC 1.B.17) family.</text>
</comment>
<evidence type="ECO:0000256" key="8">
    <source>
        <dbReference type="SAM" id="SignalP"/>
    </source>
</evidence>
<dbReference type="GO" id="GO:0015562">
    <property type="term" value="F:efflux transmembrane transporter activity"/>
    <property type="evidence" value="ECO:0007669"/>
    <property type="project" value="InterPro"/>
</dbReference>
<comment type="caution">
    <text evidence="9">The sequence shown here is derived from an EMBL/GenBank/DDBJ whole genome shotgun (WGS) entry which is preliminary data.</text>
</comment>
<dbReference type="GO" id="GO:1990281">
    <property type="term" value="C:efflux pump complex"/>
    <property type="evidence" value="ECO:0007669"/>
    <property type="project" value="TreeGrafter"/>
</dbReference>
<keyword evidence="5" id="KW-0812">Transmembrane</keyword>
<dbReference type="PANTHER" id="PTHR30026">
    <property type="entry name" value="OUTER MEMBRANE PROTEIN TOLC"/>
    <property type="match status" value="1"/>
</dbReference>
<name>A0A941DH46_9BURK</name>
<reference evidence="9 10" key="1">
    <citation type="submission" date="2021-04" db="EMBL/GenBank/DDBJ databases">
        <title>novel species isolated from subtropical streams in China.</title>
        <authorList>
            <person name="Lu H."/>
        </authorList>
    </citation>
    <scope>NUCLEOTIDE SEQUENCE [LARGE SCALE GENOMIC DNA]</scope>
    <source>
        <strain evidence="9 10">BYS107W</strain>
    </source>
</reference>
<evidence type="ECO:0000313" key="10">
    <source>
        <dbReference type="Proteomes" id="UP000680158"/>
    </source>
</evidence>
<sequence length="446" mass="48717">MWRKPSALIASCLIFAVPAQSANAIGLMEAYLAALKNDPQHRAAKADLIAGLEYEALGRSGLLPTVQYSYSTSKNKGESVSPNFLGQITKSDLDYSSNSKGVTVRQTLFNLDAYARFEQGVAQKNLSIAQFDSRSSELMVRVLSAYAETKYAEDQLNLYVAQRNTYAEQRQVNDRLFAKGEGTKTEMLETQAKLDVAEAMVLEAQDTLQTAKNNLAGIVGGEVNQLDGLSTEFKASLESGDYEEWRRLAQEKNPEIVAARYAVEVAQKEIAKSNAGHAPRIDFNASYSHGISETVATRNQDLNMRTAGVQLIIPIYSGGYVNASAKQAVARRDRARAELDATMTKVMVELRKQFSAVKSSAVKIEGLQKSVNSAAALVEATQQSIKGGVRINADLLNAQQQLVAAKRDLASARYNYLLSFLKLRVAAGTVNIDDLRTVAGYFSEKN</sequence>
<evidence type="ECO:0000313" key="9">
    <source>
        <dbReference type="EMBL" id="MBR7747986.1"/>
    </source>
</evidence>
<dbReference type="Pfam" id="PF02321">
    <property type="entry name" value="OEP"/>
    <property type="match status" value="2"/>
</dbReference>
<keyword evidence="6" id="KW-0472">Membrane</keyword>
<dbReference type="InterPro" id="IPR003423">
    <property type="entry name" value="OMP_efflux"/>
</dbReference>
<feature type="chain" id="PRO_5037460323" evidence="8">
    <location>
        <begin position="22"/>
        <end position="446"/>
    </location>
</feature>
<evidence type="ECO:0000256" key="6">
    <source>
        <dbReference type="ARBA" id="ARBA00023136"/>
    </source>
</evidence>
<dbReference type="PANTHER" id="PTHR30026:SF20">
    <property type="entry name" value="OUTER MEMBRANE PROTEIN TOLC"/>
    <property type="match status" value="1"/>
</dbReference>
<dbReference type="AlphaFoldDB" id="A0A941DH46"/>
<dbReference type="InterPro" id="IPR051906">
    <property type="entry name" value="TolC-like"/>
</dbReference>
<gene>
    <name evidence="9" type="ORF">KDM92_15470</name>
</gene>
<evidence type="ECO:0000256" key="5">
    <source>
        <dbReference type="ARBA" id="ARBA00022692"/>
    </source>
</evidence>
<dbReference type="GO" id="GO:0009279">
    <property type="term" value="C:cell outer membrane"/>
    <property type="evidence" value="ECO:0007669"/>
    <property type="project" value="UniProtKB-SubCell"/>
</dbReference>
<keyword evidence="4" id="KW-1134">Transmembrane beta strand</keyword>
<keyword evidence="7" id="KW-0998">Cell outer membrane</keyword>
<evidence type="ECO:0000256" key="4">
    <source>
        <dbReference type="ARBA" id="ARBA00022452"/>
    </source>
</evidence>
<proteinExistence type="inferred from homology"/>
<keyword evidence="3" id="KW-0813">Transport</keyword>
<accession>A0A941DH46</accession>
<dbReference type="NCBIfam" id="TIGR01844">
    <property type="entry name" value="type_I_sec_TolC"/>
    <property type="match status" value="1"/>
</dbReference>
<keyword evidence="8" id="KW-0732">Signal</keyword>
<protein>
    <submittedName>
        <fullName evidence="9">TolC family outer membrane protein</fullName>
    </submittedName>
</protein>
<keyword evidence="10" id="KW-1185">Reference proteome</keyword>
<dbReference type="EMBL" id="JAGSPM010000010">
    <property type="protein sequence ID" value="MBR7747986.1"/>
    <property type="molecule type" value="Genomic_DNA"/>
</dbReference>
<feature type="signal peptide" evidence="8">
    <location>
        <begin position="1"/>
        <end position="21"/>
    </location>
</feature>
<dbReference type="SUPFAM" id="SSF56954">
    <property type="entry name" value="Outer membrane efflux proteins (OEP)"/>
    <property type="match status" value="1"/>
</dbReference>
<evidence type="ECO:0000256" key="2">
    <source>
        <dbReference type="ARBA" id="ARBA00007613"/>
    </source>
</evidence>
<evidence type="ECO:0000256" key="1">
    <source>
        <dbReference type="ARBA" id="ARBA00004442"/>
    </source>
</evidence>
<organism evidence="9 10">
    <name type="scientific">Undibacterium baiyunense</name>
    <dbReference type="NCBI Taxonomy" id="2828731"/>
    <lineage>
        <taxon>Bacteria</taxon>
        <taxon>Pseudomonadati</taxon>
        <taxon>Pseudomonadota</taxon>
        <taxon>Betaproteobacteria</taxon>
        <taxon>Burkholderiales</taxon>
        <taxon>Oxalobacteraceae</taxon>
        <taxon>Undibacterium</taxon>
    </lineage>
</organism>
<comment type="subcellular location">
    <subcellularLocation>
        <location evidence="1">Cell outer membrane</location>
    </subcellularLocation>
</comment>
<dbReference type="RefSeq" id="WP_212685345.1">
    <property type="nucleotide sequence ID" value="NZ_JAGSPM010000010.1"/>
</dbReference>